<dbReference type="STRING" id="1076596.A0U91_11045"/>
<evidence type="ECO:0000313" key="3">
    <source>
        <dbReference type="Proteomes" id="UP000189055"/>
    </source>
</evidence>
<organism evidence="2 3">
    <name type="scientific">Acetobacter persici</name>
    <dbReference type="NCBI Taxonomy" id="1076596"/>
    <lineage>
        <taxon>Bacteria</taxon>
        <taxon>Pseudomonadati</taxon>
        <taxon>Pseudomonadota</taxon>
        <taxon>Alphaproteobacteria</taxon>
        <taxon>Acetobacterales</taxon>
        <taxon>Acetobacteraceae</taxon>
        <taxon>Acetobacter</taxon>
    </lineage>
</organism>
<feature type="domain" description="Lysozyme inhibitor LprI-like N-terminal" evidence="1">
    <location>
        <begin position="36"/>
        <end position="116"/>
    </location>
</feature>
<dbReference type="KEGG" id="aper:A0U91_11045"/>
<dbReference type="Gene3D" id="1.20.1270.180">
    <property type="match status" value="1"/>
</dbReference>
<sequence>MVLGAALMAVPVSGFAQHMNAPDAPCRSVGPNSVFTHCLSDAARQADARLAQAEKRIRDTLPAASLEDFQRAEQDWERYKNGLCDGEYHLYDGGSGGPAAHFGCLEALTRHHQSELETVYGRFMAREK</sequence>
<evidence type="ECO:0000313" key="2">
    <source>
        <dbReference type="EMBL" id="AQT05307.1"/>
    </source>
</evidence>
<evidence type="ECO:0000259" key="1">
    <source>
        <dbReference type="Pfam" id="PF07007"/>
    </source>
</evidence>
<reference evidence="2 3" key="1">
    <citation type="submission" date="2016-03" db="EMBL/GenBank/DDBJ databases">
        <title>Acetic acid bacteria sequencing.</title>
        <authorList>
            <person name="Brandt J."/>
            <person name="Jakob F."/>
            <person name="Vogel R.F."/>
        </authorList>
    </citation>
    <scope>NUCLEOTIDE SEQUENCE [LARGE SCALE GENOMIC DNA]</scope>
    <source>
        <strain evidence="2 3">TMW2.1084</strain>
    </source>
</reference>
<dbReference type="Proteomes" id="UP000189055">
    <property type="component" value="Chromosome"/>
</dbReference>
<dbReference type="InterPro" id="IPR009739">
    <property type="entry name" value="LprI-like_N"/>
</dbReference>
<dbReference type="Pfam" id="PF07007">
    <property type="entry name" value="LprI"/>
    <property type="match status" value="1"/>
</dbReference>
<dbReference type="AlphaFoldDB" id="A0A1U9LFZ4"/>
<gene>
    <name evidence="2" type="ORF">A0U91_11045</name>
</gene>
<proteinExistence type="predicted"/>
<name>A0A1U9LFZ4_9PROT</name>
<dbReference type="EMBL" id="CP014687">
    <property type="protein sequence ID" value="AQT05307.1"/>
    <property type="molecule type" value="Genomic_DNA"/>
</dbReference>
<accession>A0A1U9LFZ4</accession>
<protein>
    <recommendedName>
        <fullName evidence="1">Lysozyme inhibitor LprI-like N-terminal domain-containing protein</fullName>
    </recommendedName>
</protein>